<dbReference type="GeneID" id="36841608"/>
<dbReference type="Proteomes" id="UP000249758">
    <property type="component" value="Segment"/>
</dbReference>
<accession>A0A2U7UFB7</accession>
<reference evidence="1" key="1">
    <citation type="journal article" date="2018" name="Nat. Commun.">
        <title>Diversity and evolution of the emerging Pandoraviridae family.</title>
        <authorList>
            <person name="Legendre M."/>
            <person name="Fabre E."/>
            <person name="Poirot O."/>
            <person name="Jeudy S."/>
            <person name="Lartigue A."/>
            <person name="Alempic J.M."/>
            <person name="Beucher L."/>
            <person name="Philippe N."/>
            <person name="Bertaux L."/>
            <person name="Christo-Foroux E."/>
            <person name="Labadie K."/>
            <person name="Coute Y."/>
            <person name="Abergel C."/>
            <person name="Claverie J.M."/>
        </authorList>
    </citation>
    <scope>NUCLEOTIDE SEQUENCE [LARGE SCALE GENOMIC DNA]</scope>
    <source>
        <strain evidence="1">Macleodensis</strain>
    </source>
</reference>
<evidence type="ECO:0000313" key="1">
    <source>
        <dbReference type="EMBL" id="AVK77153.1"/>
    </source>
</evidence>
<dbReference type="Gene3D" id="1.25.40.20">
    <property type="entry name" value="Ankyrin repeat-containing domain"/>
    <property type="match status" value="1"/>
</dbReference>
<dbReference type="RefSeq" id="YP_009481149.1">
    <property type="nucleotide sequence ID" value="NC_037665.1"/>
</dbReference>
<dbReference type="KEGG" id="vg:36841608"/>
<proteinExistence type="predicted"/>
<organism evidence="1">
    <name type="scientific">Pandoravirus macleodensis</name>
    <dbReference type="NCBI Taxonomy" id="2107707"/>
    <lineage>
        <taxon>Viruses</taxon>
        <taxon>Pandoravirus</taxon>
    </lineage>
</organism>
<evidence type="ECO:0008006" key="2">
    <source>
        <dbReference type="Google" id="ProtNLM"/>
    </source>
</evidence>
<dbReference type="InterPro" id="IPR036770">
    <property type="entry name" value="Ankyrin_rpt-contain_sf"/>
</dbReference>
<name>A0A2U7UFB7_9VIRU</name>
<gene>
    <name evidence="1" type="ORF">pmac_cds_465</name>
</gene>
<protein>
    <recommendedName>
        <fullName evidence="2">Ankyrin repeat domain containing protein</fullName>
    </recommendedName>
</protein>
<sequence length="374" mass="41751">MSIEPTTVAGDPWPAGISALPVEIRCRIVGFLPTADVAKARLAHRCLAVRESDRARALRHGATWLRTSPERACALGQTDVIAYLYRRKRIPHTINLTKAALLSGSMDMVRLVREKCVLWTDTSALIKSLDVPDLDLFYRLVDESANIRMDQVAECAVRAHRADVIDWLVKTNSHDWCTPAVFEQAVKSDNVAVVRFASATTDLYGNTRQCVFKRALFWESPQVARFLFHLGGVTVDSSVMTDASWHQSTARILLSIPGADIEEVMYMPHARLEVVRLLCDAYPQSSRQRILNSTNSVDVAQYVCEIDPRVDLQQGLDAAAHADRLDVMRFLYTRGVSIDPAIQCHKVAGRSQIVHVHPQHQARSCQGEGARTSR</sequence>
<dbReference type="EMBL" id="MG011691">
    <property type="protein sequence ID" value="AVK77153.1"/>
    <property type="molecule type" value="Genomic_DNA"/>
</dbReference>